<dbReference type="SUPFAM" id="SSF54631">
    <property type="entry name" value="CBS-domain pair"/>
    <property type="match status" value="1"/>
</dbReference>
<keyword evidence="13" id="KW-1185">Reference proteome</keyword>
<feature type="region of interest" description="Disordered" evidence="11">
    <location>
        <begin position="773"/>
        <end position="801"/>
    </location>
</feature>
<evidence type="ECO:0000256" key="7">
    <source>
        <dbReference type="ARBA" id="ARBA00023122"/>
    </source>
</evidence>
<evidence type="ECO:0000256" key="1">
    <source>
        <dbReference type="ARBA" id="ARBA00004141"/>
    </source>
</evidence>
<keyword evidence="5 12" id="KW-1133">Transmembrane helix</keyword>
<feature type="compositionally biased region" description="Basic and acidic residues" evidence="11">
    <location>
        <begin position="1074"/>
        <end position="1087"/>
    </location>
</feature>
<dbReference type="InterPro" id="IPR050970">
    <property type="entry name" value="Cl_channel_volt-gated"/>
</dbReference>
<feature type="transmembrane region" description="Helical" evidence="12">
    <location>
        <begin position="273"/>
        <end position="297"/>
    </location>
</feature>
<keyword evidence="4" id="KW-0677">Repeat</keyword>
<comment type="subcellular location">
    <subcellularLocation>
        <location evidence="1">Membrane</location>
        <topology evidence="1">Multi-pass membrane protein</topology>
    </subcellularLocation>
</comment>
<dbReference type="InterPro" id="IPR001807">
    <property type="entry name" value="ClC"/>
</dbReference>
<evidence type="ECO:0000256" key="4">
    <source>
        <dbReference type="ARBA" id="ARBA00022737"/>
    </source>
</evidence>
<dbReference type="PRINTS" id="PR00762">
    <property type="entry name" value="CLCHANNEL"/>
</dbReference>
<organism evidence="13 14">
    <name type="scientific">Salmo salar</name>
    <name type="common">Atlantic salmon</name>
    <dbReference type="NCBI Taxonomy" id="8030"/>
    <lineage>
        <taxon>Eukaryota</taxon>
        <taxon>Metazoa</taxon>
        <taxon>Chordata</taxon>
        <taxon>Craniata</taxon>
        <taxon>Vertebrata</taxon>
        <taxon>Euteleostomi</taxon>
        <taxon>Actinopterygii</taxon>
        <taxon>Neopterygii</taxon>
        <taxon>Teleostei</taxon>
        <taxon>Protacanthopterygii</taxon>
        <taxon>Salmoniformes</taxon>
        <taxon>Salmonidae</taxon>
        <taxon>Salmoninae</taxon>
        <taxon>Salmo</taxon>
    </lineage>
</organism>
<dbReference type="RefSeq" id="XP_045570568.1">
    <property type="nucleotide sequence ID" value="XM_045714612.1"/>
</dbReference>
<name>A0ABM3EHL2_SALSA</name>
<feature type="region of interest" description="Disordered" evidence="11">
    <location>
        <begin position="982"/>
        <end position="1002"/>
    </location>
</feature>
<keyword evidence="2" id="KW-0813">Transport</keyword>
<dbReference type="Gene3D" id="3.10.580.10">
    <property type="entry name" value="CBS-domain"/>
    <property type="match status" value="2"/>
</dbReference>
<feature type="transmembrane region" description="Helical" evidence="12">
    <location>
        <begin position="463"/>
        <end position="484"/>
    </location>
</feature>
<feature type="transmembrane region" description="Helical" evidence="12">
    <location>
        <begin position="496"/>
        <end position="515"/>
    </location>
</feature>
<feature type="compositionally biased region" description="Polar residues" evidence="11">
    <location>
        <begin position="773"/>
        <end position="800"/>
    </location>
</feature>
<keyword evidence="7" id="KW-0129">CBS domain</keyword>
<feature type="transmembrane region" description="Helical" evidence="12">
    <location>
        <begin position="398"/>
        <end position="417"/>
    </location>
</feature>
<dbReference type="PANTHER" id="PTHR45720">
    <property type="entry name" value="CHLORIDE CHANNEL PROTEIN 2"/>
    <property type="match status" value="1"/>
</dbReference>
<dbReference type="SUPFAM" id="SSF81340">
    <property type="entry name" value="Clc chloride channel"/>
    <property type="match status" value="1"/>
</dbReference>
<feature type="transmembrane region" description="Helical" evidence="12">
    <location>
        <begin position="355"/>
        <end position="377"/>
    </location>
</feature>
<evidence type="ECO:0000256" key="12">
    <source>
        <dbReference type="SAM" id="Phobius"/>
    </source>
</evidence>
<sequence>MRRTRGESPHFDSLCYTKDGGAQLTVRDRSLEEEKHTGGTELPEEGNMYGRYTQELGVYAKEEAARLRDGGGLRRSTSVRSRSAELLEYEKDPCAKCHVCTSRCQKFLISRVGEDWIFLILLGLVMALVSWVMDYAIAFCQQAQKWMYGGLNSNMLLQYLAWVTYPVVLITFSAGFTQILAPQAVGSGIPEMKTILRGVVLKEYLTFKTFVAKVIGLTCALGSGMPLGKEGPFVHVASLCAALLSKFMAALFGGIYMEEPFEGNKNELRNTEMLSAACAVGVGCCFAAPIGGVLFSIEVTSTFFAVRNYWRGFFAATFSAFIFRVLAVWNQDEETITALFKTRFRLDFPFDLQELPAFAILGIACGFGGALFVYLNRLIVECMRKQKTINKFLLRKRLVFPAMVTLIISTLTFPPGFGQFMAGQLTQHESLVALLDNRTWSCQGVAEEFDYISHSHAWKHPQVNVFITLIFFIVMKFWMSAVATTMPVPCGAFMPVFLIGAAFGRLVGETMAVMFPDGIHADGSVYPIVPGGYAVVGAAALSGAVTHTVSTAVIVFELTGQISHILPVMIAVILANAVAQSLQPSLYDSIIRIKKLPYLPELGMGHHEKYNVRVEDIMVRDVRYITLSSSYRDVQEVLLTGQLKALALVESTDSMILLGSIERSQLQSLLSLQLGPSRRLDHLRRHAKDNDTHTLDTHTHLSNLGTMDIPLSPPCTHTHSNSTNTSARHGVRFVVSVAEISTEESSFSQAGSISQLPLKSAMKTVPTTHNTEATNSMHTLSMNRDTLTPSPLSGSQQTLSCGDPERELLESLAELEGPESRRPKRVRISMAAESPEVEDDMTTNEIAEWEEQQLDEPVDFNNCKIDPAPFQLVERTSLHKTHTIFSLLGLDHAYVTSTGRLVGVVSLRELRKAIEGSVTVTGVKVRPPLASFRDSGNNTTSVSEVTELHKLWNRHRGLSLPREPTPPDMEDQLDEMYEESPVHFTQDQSDLEFETSPADNTDLPSELVLQESLSLTEDQTEEFILECSPSHTDESELACDFDPPHLPETYQSEPAKEHGTPPENIQQMDQSELQCERSPTRTEDQSE</sequence>
<dbReference type="InterPro" id="IPR014743">
    <property type="entry name" value="Cl-channel_core"/>
</dbReference>
<keyword evidence="6" id="KW-0406">Ion transport</keyword>
<dbReference type="Pfam" id="PF00654">
    <property type="entry name" value="Voltage_CLC"/>
    <property type="match status" value="1"/>
</dbReference>
<dbReference type="CDD" id="cd03683">
    <property type="entry name" value="ClC_1_like"/>
    <property type="match status" value="1"/>
</dbReference>
<dbReference type="PANTHER" id="PTHR45720:SF14">
    <property type="entry name" value="CHLORIDE CHANNEL PROTEIN 2"/>
    <property type="match status" value="1"/>
</dbReference>
<dbReference type="InterPro" id="IPR046342">
    <property type="entry name" value="CBS_dom_sf"/>
</dbReference>
<evidence type="ECO:0000256" key="2">
    <source>
        <dbReference type="ARBA" id="ARBA00022448"/>
    </source>
</evidence>
<evidence type="ECO:0000256" key="5">
    <source>
        <dbReference type="ARBA" id="ARBA00022989"/>
    </source>
</evidence>
<evidence type="ECO:0000256" key="6">
    <source>
        <dbReference type="ARBA" id="ARBA00023065"/>
    </source>
</evidence>
<dbReference type="Gene3D" id="1.10.3080.10">
    <property type="entry name" value="Clc chloride channel"/>
    <property type="match status" value="1"/>
</dbReference>
<feature type="transmembrane region" description="Helical" evidence="12">
    <location>
        <begin position="116"/>
        <end position="139"/>
    </location>
</feature>
<feature type="region of interest" description="Disordered" evidence="11">
    <location>
        <begin position="1029"/>
        <end position="1087"/>
    </location>
</feature>
<evidence type="ECO:0000313" key="14">
    <source>
        <dbReference type="RefSeq" id="XP_045570568.1"/>
    </source>
</evidence>
<reference evidence="14" key="1">
    <citation type="submission" date="2025-08" db="UniProtKB">
        <authorList>
            <consortium name="RefSeq"/>
        </authorList>
    </citation>
    <scope>IDENTIFICATION</scope>
</reference>
<dbReference type="GeneID" id="106599558"/>
<keyword evidence="8 12" id="KW-0472">Membrane</keyword>
<evidence type="ECO:0000313" key="13">
    <source>
        <dbReference type="Proteomes" id="UP001652741"/>
    </source>
</evidence>
<keyword evidence="3 12" id="KW-0812">Transmembrane</keyword>
<evidence type="ECO:0000256" key="11">
    <source>
        <dbReference type="SAM" id="MobiDB-lite"/>
    </source>
</evidence>
<keyword evidence="9" id="KW-0407">Ion channel</keyword>
<feature type="transmembrane region" description="Helical" evidence="12">
    <location>
        <begin position="309"/>
        <end position="329"/>
    </location>
</feature>
<feature type="transmembrane region" description="Helical" evidence="12">
    <location>
        <begin position="233"/>
        <end position="253"/>
    </location>
</feature>
<keyword evidence="10" id="KW-0868">Chloride</keyword>
<feature type="compositionally biased region" description="Polar residues" evidence="11">
    <location>
        <begin position="1063"/>
        <end position="1073"/>
    </location>
</feature>
<feature type="transmembrane region" description="Helical" evidence="12">
    <location>
        <begin position="159"/>
        <end position="181"/>
    </location>
</feature>
<proteinExistence type="predicted"/>
<accession>A0ABM3EHL2</accession>
<evidence type="ECO:0000256" key="3">
    <source>
        <dbReference type="ARBA" id="ARBA00022692"/>
    </source>
</evidence>
<keyword evidence="9" id="KW-0869">Chloride channel</keyword>
<evidence type="ECO:0000256" key="9">
    <source>
        <dbReference type="ARBA" id="ARBA00023173"/>
    </source>
</evidence>
<gene>
    <name evidence="14" type="primary">LOC106599558</name>
</gene>
<protein>
    <submittedName>
        <fullName evidence="14">Chloride channel protein 2</fullName>
    </submittedName>
</protein>
<dbReference type="Proteomes" id="UP001652741">
    <property type="component" value="Chromosome ssa03"/>
</dbReference>
<evidence type="ECO:0000256" key="10">
    <source>
        <dbReference type="ARBA" id="ARBA00023214"/>
    </source>
</evidence>
<evidence type="ECO:0000256" key="8">
    <source>
        <dbReference type="ARBA" id="ARBA00023136"/>
    </source>
</evidence>